<sequence>MRPRLSLLALTLLLPMAAQAADCPALLKTQGELPKLRSKDSLDLCELYAGKPLVVVNTASHCGFTPQFKGLEAVYQKYKGQGLEVLGVPSDDFKQEDADAAETAKVCYGNYGVTFNMTSVQHVSGDEAIPLFKDLAQQADQVPRWNFFKYVVDRQGKVVAQFSSLTKPDDPELKAAIEKAIASQP</sequence>
<comment type="caution">
    <text evidence="8">The sequence shown here is derived from an EMBL/GenBank/DDBJ whole genome shotgun (WGS) entry which is preliminary data.</text>
</comment>
<dbReference type="Gene3D" id="3.40.30.10">
    <property type="entry name" value="Glutaredoxin"/>
    <property type="match status" value="1"/>
</dbReference>
<reference evidence="9" key="2">
    <citation type="submission" date="2019-06" db="EMBL/GenBank/DDBJ databases">
        <title>AzeR, a transcriptional regulator that responds to azelaic acid in Pseudomonas nitroreducens.</title>
        <authorList>
            <person name="Bez C."/>
            <person name="Javvadi S.G."/>
            <person name="Bertani I."/>
            <person name="Devescovi G."/>
            <person name="Studholme D.J."/>
            <person name="Geller A."/>
            <person name="Levy A."/>
            <person name="Venturi V."/>
        </authorList>
    </citation>
    <scope>NUCLEOTIDE SEQUENCE [LARGE SCALE GENOMIC DNA]</scope>
    <source>
        <strain evidence="9">DSM 9128</strain>
    </source>
</reference>
<dbReference type="Pfam" id="PF00255">
    <property type="entry name" value="GSHPx"/>
    <property type="match status" value="1"/>
</dbReference>
<feature type="active site" evidence="4">
    <location>
        <position position="62"/>
    </location>
</feature>
<dbReference type="InterPro" id="IPR000889">
    <property type="entry name" value="Glutathione_peroxidase"/>
</dbReference>
<keyword evidence="3 5" id="KW-0560">Oxidoreductase</keyword>
<gene>
    <name evidence="8" type="ORF">FEA48_19865</name>
</gene>
<evidence type="ECO:0000313" key="9">
    <source>
        <dbReference type="Proteomes" id="UP000307510"/>
    </source>
</evidence>
<evidence type="ECO:0000259" key="7">
    <source>
        <dbReference type="PROSITE" id="PS51352"/>
    </source>
</evidence>
<feature type="signal peptide" evidence="6">
    <location>
        <begin position="1"/>
        <end position="20"/>
    </location>
</feature>
<dbReference type="InterPro" id="IPR013766">
    <property type="entry name" value="Thioredoxin_domain"/>
</dbReference>
<protein>
    <recommendedName>
        <fullName evidence="5">Glutathione peroxidase</fullName>
    </recommendedName>
</protein>
<dbReference type="InterPro" id="IPR036249">
    <property type="entry name" value="Thioredoxin-like_sf"/>
</dbReference>
<evidence type="ECO:0000313" key="8">
    <source>
        <dbReference type="EMBL" id="TLP72524.1"/>
    </source>
</evidence>
<dbReference type="PIRSF" id="PIRSF000303">
    <property type="entry name" value="Glutathion_perox"/>
    <property type="match status" value="1"/>
</dbReference>
<dbReference type="RefSeq" id="WP_138215313.1">
    <property type="nucleotide sequence ID" value="NZ_VASG01000005.1"/>
</dbReference>
<dbReference type="PROSITE" id="PS51352">
    <property type="entry name" value="THIOREDOXIN_2"/>
    <property type="match status" value="1"/>
</dbReference>
<dbReference type="PROSITE" id="PS00460">
    <property type="entry name" value="GLUTATHIONE_PEROXID_1"/>
    <property type="match status" value="1"/>
</dbReference>
<reference evidence="8 9" key="1">
    <citation type="submission" date="2019-05" db="EMBL/GenBank/DDBJ databases">
        <authorList>
            <person name="Moore K."/>
            <person name="O'Neill P."/>
            <person name="Farbos A."/>
            <person name="Studholme D.J."/>
        </authorList>
    </citation>
    <scope>NUCLEOTIDE SEQUENCE [LARGE SCALE GENOMIC DNA]</scope>
    <source>
        <strain evidence="8 9">DSM 9128</strain>
    </source>
</reference>
<feature type="chain" id="PRO_5024383131" description="Glutathione peroxidase" evidence="6">
    <location>
        <begin position="21"/>
        <end position="185"/>
    </location>
</feature>
<accession>A0A5R9A2U4</accession>
<dbReference type="PANTHER" id="PTHR11592:SF44">
    <property type="entry name" value="GLUTATHIONE PEROXIDASE"/>
    <property type="match status" value="1"/>
</dbReference>
<evidence type="ECO:0000256" key="2">
    <source>
        <dbReference type="ARBA" id="ARBA00022559"/>
    </source>
</evidence>
<evidence type="ECO:0000256" key="4">
    <source>
        <dbReference type="PIRSR" id="PIRSR000303-1"/>
    </source>
</evidence>
<dbReference type="Proteomes" id="UP000307510">
    <property type="component" value="Unassembled WGS sequence"/>
</dbReference>
<organism evidence="8 9">
    <name type="scientific">Pseudomonas nitroreducens</name>
    <dbReference type="NCBI Taxonomy" id="46680"/>
    <lineage>
        <taxon>Bacteria</taxon>
        <taxon>Pseudomonadati</taxon>
        <taxon>Pseudomonadota</taxon>
        <taxon>Gammaproteobacteria</taxon>
        <taxon>Pseudomonadales</taxon>
        <taxon>Pseudomonadaceae</taxon>
        <taxon>Pseudomonas</taxon>
    </lineage>
</organism>
<dbReference type="AlphaFoldDB" id="A0A5R9A2U4"/>
<dbReference type="PRINTS" id="PR01011">
    <property type="entry name" value="GLUTPROXDASE"/>
</dbReference>
<dbReference type="EMBL" id="VASG01000005">
    <property type="protein sequence ID" value="TLP72524.1"/>
    <property type="molecule type" value="Genomic_DNA"/>
</dbReference>
<evidence type="ECO:0000256" key="3">
    <source>
        <dbReference type="ARBA" id="ARBA00023002"/>
    </source>
</evidence>
<evidence type="ECO:0000256" key="5">
    <source>
        <dbReference type="RuleBase" id="RU000499"/>
    </source>
</evidence>
<dbReference type="CDD" id="cd00340">
    <property type="entry name" value="GSH_Peroxidase"/>
    <property type="match status" value="1"/>
</dbReference>
<name>A0A5R9A2U4_PSENT</name>
<evidence type="ECO:0000256" key="6">
    <source>
        <dbReference type="SAM" id="SignalP"/>
    </source>
</evidence>
<dbReference type="SUPFAM" id="SSF52833">
    <property type="entry name" value="Thioredoxin-like"/>
    <property type="match status" value="1"/>
</dbReference>
<feature type="domain" description="Thioredoxin" evidence="7">
    <location>
        <begin position="12"/>
        <end position="182"/>
    </location>
</feature>
<evidence type="ECO:0000256" key="1">
    <source>
        <dbReference type="ARBA" id="ARBA00006926"/>
    </source>
</evidence>
<dbReference type="PANTHER" id="PTHR11592">
    <property type="entry name" value="GLUTATHIONE PEROXIDASE"/>
    <property type="match status" value="1"/>
</dbReference>
<dbReference type="PROSITE" id="PS51355">
    <property type="entry name" value="GLUTATHIONE_PEROXID_3"/>
    <property type="match status" value="1"/>
</dbReference>
<dbReference type="GO" id="GO:0004601">
    <property type="term" value="F:peroxidase activity"/>
    <property type="evidence" value="ECO:0007669"/>
    <property type="project" value="UniProtKB-KW"/>
</dbReference>
<dbReference type="GO" id="GO:0034599">
    <property type="term" value="P:cellular response to oxidative stress"/>
    <property type="evidence" value="ECO:0007669"/>
    <property type="project" value="TreeGrafter"/>
</dbReference>
<keyword evidence="6" id="KW-0732">Signal</keyword>
<dbReference type="FunFam" id="3.40.30.10:FF:000246">
    <property type="entry name" value="Glutathione peroxidase"/>
    <property type="match status" value="1"/>
</dbReference>
<comment type="similarity">
    <text evidence="1 5">Belongs to the glutathione peroxidase family.</text>
</comment>
<dbReference type="InterPro" id="IPR029759">
    <property type="entry name" value="GPX_AS"/>
</dbReference>
<proteinExistence type="inferred from homology"/>
<keyword evidence="2 5" id="KW-0575">Peroxidase</keyword>